<evidence type="ECO:0000313" key="2">
    <source>
        <dbReference type="Proteomes" id="UP001054252"/>
    </source>
</evidence>
<comment type="caution">
    <text evidence="1">The sequence shown here is derived from an EMBL/GenBank/DDBJ whole genome shotgun (WGS) entry which is preliminary data.</text>
</comment>
<protein>
    <submittedName>
        <fullName evidence="1">Uncharacterized protein</fullName>
    </submittedName>
</protein>
<dbReference type="AlphaFoldDB" id="A0AAV5LIY3"/>
<name>A0AAV5LIY3_9ROSI</name>
<accession>A0AAV5LIY3</accession>
<dbReference type="EMBL" id="BPVZ01000117">
    <property type="protein sequence ID" value="GKV36522.1"/>
    <property type="molecule type" value="Genomic_DNA"/>
</dbReference>
<sequence length="34" mass="3775">MTGIAVAFGKELEIRTRDRAEGSGFYEGLVEENE</sequence>
<evidence type="ECO:0000313" key="1">
    <source>
        <dbReference type="EMBL" id="GKV36522.1"/>
    </source>
</evidence>
<dbReference type="Proteomes" id="UP001054252">
    <property type="component" value="Unassembled WGS sequence"/>
</dbReference>
<gene>
    <name evidence="1" type="ORF">SLEP1_g44644</name>
</gene>
<organism evidence="1 2">
    <name type="scientific">Rubroshorea leprosula</name>
    <dbReference type="NCBI Taxonomy" id="152421"/>
    <lineage>
        <taxon>Eukaryota</taxon>
        <taxon>Viridiplantae</taxon>
        <taxon>Streptophyta</taxon>
        <taxon>Embryophyta</taxon>
        <taxon>Tracheophyta</taxon>
        <taxon>Spermatophyta</taxon>
        <taxon>Magnoliopsida</taxon>
        <taxon>eudicotyledons</taxon>
        <taxon>Gunneridae</taxon>
        <taxon>Pentapetalae</taxon>
        <taxon>rosids</taxon>
        <taxon>malvids</taxon>
        <taxon>Malvales</taxon>
        <taxon>Dipterocarpaceae</taxon>
        <taxon>Rubroshorea</taxon>
    </lineage>
</organism>
<proteinExistence type="predicted"/>
<keyword evidence="2" id="KW-1185">Reference proteome</keyword>
<reference evidence="1 2" key="1">
    <citation type="journal article" date="2021" name="Commun. Biol.">
        <title>The genome of Shorea leprosula (Dipterocarpaceae) highlights the ecological relevance of drought in aseasonal tropical rainforests.</title>
        <authorList>
            <person name="Ng K.K.S."/>
            <person name="Kobayashi M.J."/>
            <person name="Fawcett J.A."/>
            <person name="Hatakeyama M."/>
            <person name="Paape T."/>
            <person name="Ng C.H."/>
            <person name="Ang C.C."/>
            <person name="Tnah L.H."/>
            <person name="Lee C.T."/>
            <person name="Nishiyama T."/>
            <person name="Sese J."/>
            <person name="O'Brien M.J."/>
            <person name="Copetti D."/>
            <person name="Mohd Noor M.I."/>
            <person name="Ong R.C."/>
            <person name="Putra M."/>
            <person name="Sireger I.Z."/>
            <person name="Indrioko S."/>
            <person name="Kosugi Y."/>
            <person name="Izuno A."/>
            <person name="Isagi Y."/>
            <person name="Lee S.L."/>
            <person name="Shimizu K.K."/>
        </authorList>
    </citation>
    <scope>NUCLEOTIDE SEQUENCE [LARGE SCALE GENOMIC DNA]</scope>
    <source>
        <strain evidence="1">214</strain>
    </source>
</reference>